<dbReference type="Gene3D" id="1.10.357.140">
    <property type="entry name" value="UbiA prenyltransferase"/>
    <property type="match status" value="1"/>
</dbReference>
<name>A0ABW5JW58_9FLAO</name>
<comment type="subcellular location">
    <subcellularLocation>
        <location evidence="8">Cell membrane</location>
        <topology evidence="8">Multi-pass membrane protein</topology>
    </subcellularLocation>
    <subcellularLocation>
        <location evidence="1">Membrane</location>
        <topology evidence="1">Multi-pass membrane protein</topology>
    </subcellularLocation>
</comment>
<dbReference type="InterPro" id="IPR026046">
    <property type="entry name" value="UBIAD1"/>
</dbReference>
<dbReference type="CDD" id="cd13962">
    <property type="entry name" value="PT_UbiA_UBIAD1"/>
    <property type="match status" value="1"/>
</dbReference>
<evidence type="ECO:0000256" key="7">
    <source>
        <dbReference type="ARBA" id="ARBA00023136"/>
    </source>
</evidence>
<dbReference type="PIRSF" id="PIRSF005355">
    <property type="entry name" value="UBIAD1"/>
    <property type="match status" value="1"/>
</dbReference>
<keyword evidence="3 8" id="KW-1003">Cell membrane</keyword>
<dbReference type="EC" id="2.5.1.74" evidence="8 9"/>
<evidence type="ECO:0000256" key="2">
    <source>
        <dbReference type="ARBA" id="ARBA00022428"/>
    </source>
</evidence>
<dbReference type="InterPro" id="IPR004657">
    <property type="entry name" value="MenA"/>
</dbReference>
<dbReference type="RefSeq" id="WP_379899945.1">
    <property type="nucleotide sequence ID" value="NZ_JBHULM010000001.1"/>
</dbReference>
<dbReference type="HAMAP" id="MF_01937">
    <property type="entry name" value="MenA_1"/>
    <property type="match status" value="1"/>
</dbReference>
<feature type="transmembrane region" description="Helical" evidence="8">
    <location>
        <begin position="177"/>
        <end position="197"/>
    </location>
</feature>
<gene>
    <name evidence="8" type="primary">menA</name>
    <name evidence="10" type="ORF">ACFSSB_00765</name>
</gene>
<dbReference type="NCBIfam" id="TIGR00751">
    <property type="entry name" value="menA"/>
    <property type="match status" value="1"/>
</dbReference>
<dbReference type="PANTHER" id="PTHR13929">
    <property type="entry name" value="1,4-DIHYDROXY-2-NAPHTHOATE OCTAPRENYLTRANSFERASE"/>
    <property type="match status" value="1"/>
</dbReference>
<sequence length="300" mass="33153">MSTFSYWVEAARLRTLPLSLSGIIVASALAAYNDVFNWSIFILAICTTISFQILSNFANDYGDGVKGTDNEDRIGPERALQSGKITEKAMLKGIKINIVISIILSFGLIVAAFGSSHLLYTLVFFILGLASIYAAMKYTMGSNAYGYRGLGDVFVFLFFGLLSVIGGYFLYSKQIDSITFLPACTLGFLSTAVLNLNNMRDIASDKKANKNTLVVKLGSVKAKKYHYFLILSAMVLSLLFVVLYYNSIFNLIFLIAFVPLFIHLKKVQNNTEPVHLDPELKKVALSTFLLAILFAIGYIL</sequence>
<evidence type="ECO:0000256" key="9">
    <source>
        <dbReference type="NCBIfam" id="TIGR00751"/>
    </source>
</evidence>
<keyword evidence="11" id="KW-1185">Reference proteome</keyword>
<evidence type="ECO:0000313" key="10">
    <source>
        <dbReference type="EMBL" id="MFD2540833.1"/>
    </source>
</evidence>
<dbReference type="InterPro" id="IPR000537">
    <property type="entry name" value="UbiA_prenyltransferase"/>
</dbReference>
<dbReference type="InterPro" id="IPR044878">
    <property type="entry name" value="UbiA_sf"/>
</dbReference>
<feature type="transmembrane region" description="Helical" evidence="8">
    <location>
        <begin position="119"/>
        <end position="138"/>
    </location>
</feature>
<comment type="caution">
    <text evidence="10">The sequence shown here is derived from an EMBL/GenBank/DDBJ whole genome shotgun (WGS) entry which is preliminary data.</text>
</comment>
<keyword evidence="4 8" id="KW-0808">Transferase</keyword>
<feature type="transmembrane region" description="Helical" evidence="8">
    <location>
        <begin position="94"/>
        <end position="113"/>
    </location>
</feature>
<evidence type="ECO:0000256" key="8">
    <source>
        <dbReference type="HAMAP-Rule" id="MF_01937"/>
    </source>
</evidence>
<evidence type="ECO:0000256" key="5">
    <source>
        <dbReference type="ARBA" id="ARBA00022692"/>
    </source>
</evidence>
<reference evidence="11" key="1">
    <citation type="journal article" date="2019" name="Int. J. Syst. Evol. Microbiol.">
        <title>The Global Catalogue of Microorganisms (GCM) 10K type strain sequencing project: providing services to taxonomists for standard genome sequencing and annotation.</title>
        <authorList>
            <consortium name="The Broad Institute Genomics Platform"/>
            <consortium name="The Broad Institute Genome Sequencing Center for Infectious Disease"/>
            <person name="Wu L."/>
            <person name="Ma J."/>
        </authorList>
    </citation>
    <scope>NUCLEOTIDE SEQUENCE [LARGE SCALE GENOMIC DNA]</scope>
    <source>
        <strain evidence="11">KCTC 42808</strain>
    </source>
</reference>
<evidence type="ECO:0000256" key="6">
    <source>
        <dbReference type="ARBA" id="ARBA00022989"/>
    </source>
</evidence>
<evidence type="ECO:0000256" key="1">
    <source>
        <dbReference type="ARBA" id="ARBA00004141"/>
    </source>
</evidence>
<feature type="transmembrane region" description="Helical" evidence="8">
    <location>
        <begin position="12"/>
        <end position="32"/>
    </location>
</feature>
<dbReference type="NCBIfam" id="NF004750">
    <property type="entry name" value="PRK06080.1-2"/>
    <property type="match status" value="1"/>
</dbReference>
<comment type="similarity">
    <text evidence="8">Belongs to the MenA family. Type 1 subfamily.</text>
</comment>
<feature type="transmembrane region" description="Helical" evidence="8">
    <location>
        <begin position="38"/>
        <end position="58"/>
    </location>
</feature>
<dbReference type="Proteomes" id="UP001597467">
    <property type="component" value="Unassembled WGS sequence"/>
</dbReference>
<dbReference type="Pfam" id="PF01040">
    <property type="entry name" value="UbiA"/>
    <property type="match status" value="1"/>
</dbReference>
<keyword evidence="6 8" id="KW-1133">Transmembrane helix</keyword>
<feature type="transmembrane region" description="Helical" evidence="8">
    <location>
        <begin position="225"/>
        <end position="245"/>
    </location>
</feature>
<dbReference type="EMBL" id="JBHULM010000001">
    <property type="protein sequence ID" value="MFD2540833.1"/>
    <property type="molecule type" value="Genomic_DNA"/>
</dbReference>
<comment type="catalytic activity">
    <reaction evidence="8">
        <text>an all-trans-polyprenyl diphosphate + 1,4-dihydroxy-2-naphthoate + H(+) = a 2-demethylmenaquinol + CO2 + diphosphate</text>
        <dbReference type="Rhea" id="RHEA:26478"/>
        <dbReference type="Rhea" id="RHEA-COMP:9563"/>
        <dbReference type="Rhea" id="RHEA-COMP:9564"/>
        <dbReference type="ChEBI" id="CHEBI:11173"/>
        <dbReference type="ChEBI" id="CHEBI:15378"/>
        <dbReference type="ChEBI" id="CHEBI:16526"/>
        <dbReference type="ChEBI" id="CHEBI:33019"/>
        <dbReference type="ChEBI" id="CHEBI:55437"/>
        <dbReference type="ChEBI" id="CHEBI:58914"/>
        <dbReference type="EC" id="2.5.1.74"/>
    </reaction>
</comment>
<organism evidence="10 11">
    <name type="scientific">Lacinutrix gracilariae</name>
    <dbReference type="NCBI Taxonomy" id="1747198"/>
    <lineage>
        <taxon>Bacteria</taxon>
        <taxon>Pseudomonadati</taxon>
        <taxon>Bacteroidota</taxon>
        <taxon>Flavobacteriia</taxon>
        <taxon>Flavobacteriales</taxon>
        <taxon>Flavobacteriaceae</taxon>
        <taxon>Lacinutrix</taxon>
    </lineage>
</organism>
<feature type="transmembrane region" description="Helical" evidence="8">
    <location>
        <begin position="150"/>
        <end position="171"/>
    </location>
</feature>
<keyword evidence="5 8" id="KW-0812">Transmembrane</keyword>
<keyword evidence="7 8" id="KW-0472">Membrane</keyword>
<evidence type="ECO:0000256" key="4">
    <source>
        <dbReference type="ARBA" id="ARBA00022679"/>
    </source>
</evidence>
<evidence type="ECO:0000313" key="11">
    <source>
        <dbReference type="Proteomes" id="UP001597467"/>
    </source>
</evidence>
<dbReference type="GO" id="GO:0046428">
    <property type="term" value="F:1,4-dihydroxy-2-naphthoate polyprenyltransferase activity"/>
    <property type="evidence" value="ECO:0007669"/>
    <property type="project" value="UniProtKB-EC"/>
</dbReference>
<keyword evidence="2 8" id="KW-0474">Menaquinone biosynthesis</keyword>
<feature type="transmembrane region" description="Helical" evidence="8">
    <location>
        <begin position="280"/>
        <end position="299"/>
    </location>
</feature>
<comment type="function">
    <text evidence="8">Conversion of 1,4-dihydroxy-2-naphthoate (DHNA) to demethylmenaquinone (DMK).</text>
</comment>
<protein>
    <recommendedName>
        <fullName evidence="8 9">1,4-dihydroxy-2-naphthoate octaprenyltransferase</fullName>
        <shortName evidence="8">DHNA-octaprenyltransferase</shortName>
        <ecNumber evidence="8 9">2.5.1.74</ecNumber>
    </recommendedName>
</protein>
<evidence type="ECO:0000256" key="3">
    <source>
        <dbReference type="ARBA" id="ARBA00022475"/>
    </source>
</evidence>
<dbReference type="PANTHER" id="PTHR13929:SF0">
    <property type="entry name" value="UBIA PRENYLTRANSFERASE DOMAIN-CONTAINING PROTEIN 1"/>
    <property type="match status" value="1"/>
</dbReference>
<accession>A0ABW5JW58</accession>
<comment type="pathway">
    <text evidence="8">Quinol/quinone metabolism; menaquinone biosynthesis; menaquinol from 1,4-dihydroxy-2-naphthoate: step 1/2.</text>
</comment>
<proteinExistence type="inferred from homology"/>